<gene>
    <name evidence="11" type="ordered locus">RSal33209_2418</name>
</gene>
<dbReference type="InterPro" id="IPR014223">
    <property type="entry name" value="ABC_CydC/D"/>
</dbReference>
<dbReference type="KEGG" id="rsa:RSal33209_2418"/>
<dbReference type="PROSITE" id="PS00211">
    <property type="entry name" value="ABC_TRANSPORTER_1"/>
    <property type="match status" value="2"/>
</dbReference>
<dbReference type="GO" id="GO:0034775">
    <property type="term" value="P:glutathione transmembrane transport"/>
    <property type="evidence" value="ECO:0007669"/>
    <property type="project" value="InterPro"/>
</dbReference>
<comment type="subcellular location">
    <subcellularLocation>
        <location evidence="1">Cell membrane</location>
        <topology evidence="1">Multi-pass membrane protein</topology>
    </subcellularLocation>
</comment>
<keyword evidence="6 8" id="KW-0472">Membrane</keyword>
<organism evidence="11 12">
    <name type="scientific">Renibacterium salmoninarum (strain ATCC 33209 / DSM 20767 / JCM 11484 / NBRC 15589 / NCIMB 2235)</name>
    <dbReference type="NCBI Taxonomy" id="288705"/>
    <lineage>
        <taxon>Bacteria</taxon>
        <taxon>Bacillati</taxon>
        <taxon>Actinomycetota</taxon>
        <taxon>Actinomycetes</taxon>
        <taxon>Micrococcales</taxon>
        <taxon>Micrococcaceae</taxon>
        <taxon>Renibacterium</taxon>
    </lineage>
</organism>
<dbReference type="InterPro" id="IPR014216">
    <property type="entry name" value="ABC_transptr_CydD"/>
</dbReference>
<dbReference type="NCBIfam" id="TIGR02868">
    <property type="entry name" value="CydC"/>
    <property type="match status" value="1"/>
</dbReference>
<dbReference type="GO" id="GO:0005524">
    <property type="term" value="F:ATP binding"/>
    <property type="evidence" value="ECO:0007669"/>
    <property type="project" value="UniProtKB-KW"/>
</dbReference>
<feature type="transmembrane region" description="Helical" evidence="8">
    <location>
        <begin position="628"/>
        <end position="647"/>
    </location>
</feature>
<evidence type="ECO:0000313" key="12">
    <source>
        <dbReference type="Proteomes" id="UP000002007"/>
    </source>
</evidence>
<feature type="transmembrane region" description="Helical" evidence="8">
    <location>
        <begin position="263"/>
        <end position="280"/>
    </location>
</feature>
<accession>A9WS15</accession>
<evidence type="ECO:0000256" key="1">
    <source>
        <dbReference type="ARBA" id="ARBA00004651"/>
    </source>
</evidence>
<dbReference type="SUPFAM" id="SSF90123">
    <property type="entry name" value="ABC transporter transmembrane region"/>
    <property type="match status" value="2"/>
</dbReference>
<keyword evidence="5 8" id="KW-1133">Transmembrane helix</keyword>
<reference evidence="12" key="1">
    <citation type="journal article" date="2008" name="J. Bacteriol.">
        <title>Genome sequence of the fish pathogen Renibacterium salmoninarum suggests reductive evolution away from an environmental Arthrobacter ancestor.</title>
        <authorList>
            <person name="Wiens G.D."/>
            <person name="Rockey D.D."/>
            <person name="Wu Z."/>
            <person name="Chang J."/>
            <person name="Levy R."/>
            <person name="Crane S."/>
            <person name="Chen D.S."/>
            <person name="Capri G.R."/>
            <person name="Burnett J.R."/>
            <person name="Sudheesh P.S."/>
            <person name="Schipma M.J."/>
            <person name="Burd H."/>
            <person name="Bhattacharyya A."/>
            <person name="Rhodes L.D."/>
            <person name="Kaul R."/>
            <person name="Strom M.S."/>
        </authorList>
    </citation>
    <scope>NUCLEOTIDE SEQUENCE [LARGE SCALE GENOMIC DNA]</scope>
    <source>
        <strain evidence="12">ATCC 33209 / DSM 20767 / JCM 11484 / NBRC 15589 / NCIMB 2235</strain>
    </source>
</reference>
<evidence type="ECO:0000256" key="7">
    <source>
        <dbReference type="SAM" id="MobiDB-lite"/>
    </source>
</evidence>
<keyword evidence="4 11" id="KW-0067">ATP-binding</keyword>
<feature type="transmembrane region" description="Helical" evidence="8">
    <location>
        <begin position="708"/>
        <end position="730"/>
    </location>
</feature>
<protein>
    <submittedName>
        <fullName evidence="11">Transport ATP-binding protein</fullName>
    </submittedName>
</protein>
<dbReference type="CDD" id="cd18584">
    <property type="entry name" value="ABC_6TM_AarD_CydD"/>
    <property type="match status" value="1"/>
</dbReference>
<dbReference type="AlphaFoldDB" id="A9WS15"/>
<keyword evidence="2 8" id="KW-0812">Transmembrane</keyword>
<feature type="transmembrane region" description="Helical" evidence="8">
    <location>
        <begin position="12"/>
        <end position="42"/>
    </location>
</feature>
<dbReference type="InterPro" id="IPR036640">
    <property type="entry name" value="ABC1_TM_sf"/>
</dbReference>
<dbReference type="eggNOG" id="COG4988">
    <property type="taxonomic scope" value="Bacteria"/>
</dbReference>
<dbReference type="Proteomes" id="UP000002007">
    <property type="component" value="Chromosome"/>
</dbReference>
<dbReference type="STRING" id="288705.RSal33209_2418"/>
<dbReference type="GO" id="GO:0016887">
    <property type="term" value="F:ATP hydrolysis activity"/>
    <property type="evidence" value="ECO:0007669"/>
    <property type="project" value="InterPro"/>
</dbReference>
<dbReference type="PROSITE" id="PS50893">
    <property type="entry name" value="ABC_TRANSPORTER_2"/>
    <property type="match status" value="2"/>
</dbReference>
<evidence type="ECO:0000259" key="10">
    <source>
        <dbReference type="PROSITE" id="PS50929"/>
    </source>
</evidence>
<dbReference type="InterPro" id="IPR011527">
    <property type="entry name" value="ABC1_TM_dom"/>
</dbReference>
<feature type="transmembrane region" description="Helical" evidence="8">
    <location>
        <begin position="229"/>
        <end position="257"/>
    </location>
</feature>
<keyword evidence="12" id="KW-1185">Reference proteome</keyword>
<dbReference type="GO" id="GO:0005886">
    <property type="term" value="C:plasma membrane"/>
    <property type="evidence" value="ECO:0007669"/>
    <property type="project" value="UniProtKB-SubCell"/>
</dbReference>
<dbReference type="InterPro" id="IPR017871">
    <property type="entry name" value="ABC_transporter-like_CS"/>
</dbReference>
<evidence type="ECO:0000259" key="9">
    <source>
        <dbReference type="PROSITE" id="PS50893"/>
    </source>
</evidence>
<feature type="domain" description="ABC transmembrane type-1" evidence="10">
    <location>
        <begin position="15"/>
        <end position="289"/>
    </location>
</feature>
<dbReference type="GO" id="GO:0042883">
    <property type="term" value="P:cysteine transport"/>
    <property type="evidence" value="ECO:0007669"/>
    <property type="project" value="InterPro"/>
</dbReference>
<evidence type="ECO:0000256" key="3">
    <source>
        <dbReference type="ARBA" id="ARBA00022741"/>
    </source>
</evidence>
<evidence type="ECO:0000256" key="5">
    <source>
        <dbReference type="ARBA" id="ARBA00022989"/>
    </source>
</evidence>
<feature type="transmembrane region" description="Helical" evidence="8">
    <location>
        <begin position="124"/>
        <end position="144"/>
    </location>
</feature>
<dbReference type="PANTHER" id="PTHR24221">
    <property type="entry name" value="ATP-BINDING CASSETTE SUB-FAMILY B"/>
    <property type="match status" value="1"/>
</dbReference>
<dbReference type="Gene3D" id="3.40.50.300">
    <property type="entry name" value="P-loop containing nucleotide triphosphate hydrolases"/>
    <property type="match status" value="2"/>
</dbReference>
<dbReference type="Pfam" id="PF00664">
    <property type="entry name" value="ABC_membrane"/>
    <property type="match status" value="1"/>
</dbReference>
<dbReference type="Pfam" id="PF00005">
    <property type="entry name" value="ABC_tran"/>
    <property type="match status" value="2"/>
</dbReference>
<dbReference type="InterPro" id="IPR003439">
    <property type="entry name" value="ABC_transporter-like_ATP-bd"/>
</dbReference>
<feature type="transmembrane region" description="Helical" evidence="8">
    <location>
        <begin position="736"/>
        <end position="755"/>
    </location>
</feature>
<proteinExistence type="predicted"/>
<dbReference type="EMBL" id="CP000910">
    <property type="protein sequence ID" value="ABY24144.1"/>
    <property type="molecule type" value="Genomic_DNA"/>
</dbReference>
<feature type="transmembrane region" description="Helical" evidence="8">
    <location>
        <begin position="812"/>
        <end position="836"/>
    </location>
</feature>
<dbReference type="NCBIfam" id="TIGR02857">
    <property type="entry name" value="CydD"/>
    <property type="match status" value="1"/>
</dbReference>
<feature type="transmembrane region" description="Helical" evidence="8">
    <location>
        <begin position="150"/>
        <end position="170"/>
    </location>
</feature>
<dbReference type="GO" id="GO:0045454">
    <property type="term" value="P:cell redox homeostasis"/>
    <property type="evidence" value="ECO:0007669"/>
    <property type="project" value="InterPro"/>
</dbReference>
<dbReference type="HOGENOM" id="CLU_000604_17_5_11"/>
<dbReference type="InterPro" id="IPR003593">
    <property type="entry name" value="AAA+_ATPase"/>
</dbReference>
<feature type="domain" description="ABC transporter" evidence="9">
    <location>
        <begin position="906"/>
        <end position="1119"/>
    </location>
</feature>
<name>A9WS15_RENSM</name>
<feature type="domain" description="ABC transmembrane type-1" evidence="10">
    <location>
        <begin position="594"/>
        <end position="877"/>
    </location>
</feature>
<dbReference type="InterPro" id="IPR039421">
    <property type="entry name" value="Type_1_exporter"/>
</dbReference>
<sequence>MKPEIPRSSMPGIYLLGLLNAIKAAAMVVFADGLASSIVAAINGTPVLASLSLAAAAAVVRSVMVWAVQVSAKRTALGAKEQFRVELTQHWIARAGSEQANQRGGATVLASSGLDALDGYYHQYLPALVSAATVPAIIGVRILAADWVSALIVVLTVPLVPVFMALIGWFTQDKVSQATGALLRLSSQLTELARGLPVLIGLGRAREQRAALDRLGNDYRRTTMATLRVAFLSALALELIATLSVALVAVFIGVWLVYGQLDLGTGLLVLILVAECYLPLRELGTAFHASDDGREAMRRSKEELAAPIGDRLATTGGKGAELNVSELSVRYLDRAVPALSGVSFSVPRGKILAISGASGCGKSTLLGALIGTVTSAEADLAGSVRGIDAKHVAWLPQDPGSTERSVMQELLLWGAIDPQSAAEVLASVGLAGRENQHPAWLSPGQLRRLALARVLVRVDCGADKVLVDEPTAHVDAASARLIEDALISLRGRATVLIVSHDARVLALADQQLELVAPTSNADPGLDSRAEVLPPAQEPLAPGDEDGRRNDSSGVDSSIIDQQSTVTSEQRFKTTLVPGIVQFLRILQPWLPAFLGSIFFGVIASLAALALTALSGWLIVRASQQPPVLYLLTAIVGVRFFGLLRAVARYVERLNTHQSMFAAADRLRGRLWDALSKSLPANRELSRGDSVLPRLIGDVDALRNLAPRVLLPPITAVLAAVAVIVSTSLLFPQALGFQVVILLGAVLLCPAVALWADSRSRNQEQAQRSKLISELTVLLGSAAELRSNGIEQPLLSRLFALDRKSTALAQRGAWAEGLGLALLTTLACAGSVGMIALGSPLVTSGQLRIEVLVALVLLQLGLLDVFSPLVQSAPGLPLLRRLWRSVARELQVPELPHVPVATSNNTIQARQLSIGWQGLSVADGIDLELAQGDWLTVTGPSGAGKSTFLATLMGFTAPVSGRVAVHGSIAWCPQEAHLFNSTLRGNLALARKKSDPPSELELHQVLHEVGLAQWLSHLPAGLETRLGDAGGLVSGGQRQRIAVARALLTRADVVLLDEPTAHLDAGSAAALMSDLRSSLRAKTVVLITHRPQDVQATDIQLKLGVKSASGADGVNDRVGV</sequence>
<evidence type="ECO:0000256" key="8">
    <source>
        <dbReference type="SAM" id="Phobius"/>
    </source>
</evidence>
<feature type="transmembrane region" description="Helical" evidence="8">
    <location>
        <begin position="48"/>
        <end position="68"/>
    </location>
</feature>
<feature type="region of interest" description="Disordered" evidence="7">
    <location>
        <begin position="534"/>
        <end position="565"/>
    </location>
</feature>
<keyword evidence="3" id="KW-0547">Nucleotide-binding</keyword>
<dbReference type="PANTHER" id="PTHR24221:SF654">
    <property type="entry name" value="ATP-BINDING CASSETTE SUB-FAMILY B MEMBER 6"/>
    <property type="match status" value="1"/>
</dbReference>
<dbReference type="SUPFAM" id="SSF52540">
    <property type="entry name" value="P-loop containing nucleoside triphosphate hydrolases"/>
    <property type="match status" value="2"/>
</dbReference>
<dbReference type="SMART" id="SM00382">
    <property type="entry name" value="AAA"/>
    <property type="match status" value="2"/>
</dbReference>
<dbReference type="eggNOG" id="COG4987">
    <property type="taxonomic scope" value="Bacteria"/>
</dbReference>
<evidence type="ECO:0000256" key="6">
    <source>
        <dbReference type="ARBA" id="ARBA00023136"/>
    </source>
</evidence>
<dbReference type="GO" id="GO:0140359">
    <property type="term" value="F:ABC-type transporter activity"/>
    <property type="evidence" value="ECO:0007669"/>
    <property type="project" value="InterPro"/>
</dbReference>
<dbReference type="RefSeq" id="WP_012245807.1">
    <property type="nucleotide sequence ID" value="NC_010168.1"/>
</dbReference>
<evidence type="ECO:0000256" key="4">
    <source>
        <dbReference type="ARBA" id="ARBA00022840"/>
    </source>
</evidence>
<feature type="domain" description="ABC transporter" evidence="9">
    <location>
        <begin position="322"/>
        <end position="541"/>
    </location>
</feature>
<dbReference type="PROSITE" id="PS50929">
    <property type="entry name" value="ABC_TM1F"/>
    <property type="match status" value="2"/>
</dbReference>
<dbReference type="InterPro" id="IPR027417">
    <property type="entry name" value="P-loop_NTPase"/>
</dbReference>
<feature type="compositionally biased region" description="Polar residues" evidence="7">
    <location>
        <begin position="551"/>
        <end position="565"/>
    </location>
</feature>
<evidence type="ECO:0000256" key="2">
    <source>
        <dbReference type="ARBA" id="ARBA00022692"/>
    </source>
</evidence>
<evidence type="ECO:0000313" key="11">
    <source>
        <dbReference type="EMBL" id="ABY24144.1"/>
    </source>
</evidence>
<feature type="transmembrane region" description="Helical" evidence="8">
    <location>
        <begin position="592"/>
        <end position="616"/>
    </location>
</feature>
<dbReference type="Gene3D" id="1.20.1560.10">
    <property type="entry name" value="ABC transporter type 1, transmembrane domain"/>
    <property type="match status" value="2"/>
</dbReference>